<gene>
    <name evidence="1" type="ORF">BCR32DRAFT_245401</name>
</gene>
<evidence type="ECO:0008006" key="3">
    <source>
        <dbReference type="Google" id="ProtNLM"/>
    </source>
</evidence>
<sequence>MLTSNGIDNINKNILVNHENLVINNKYVNKETTKFYFSLEGTFNKSKFIVKDNNNNEIYKYKIDSKAKKCNINNLNNNSLVSFEFENLMTKNVKLFIKFEENETERMAIFTNISSFRKRKFLIEIIKDNRKEENLIAIFDNHKEIFSFYKDNEEGELICTAERHRSFKCSFKNKSEIEIAPGIDTLFMMCIALSTINLLNFYVSFGSTALLI</sequence>
<evidence type="ECO:0000313" key="1">
    <source>
        <dbReference type="EMBL" id="ORX80777.1"/>
    </source>
</evidence>
<proteinExistence type="predicted"/>
<organism evidence="1 2">
    <name type="scientific">Anaeromyces robustus</name>
    <dbReference type="NCBI Taxonomy" id="1754192"/>
    <lineage>
        <taxon>Eukaryota</taxon>
        <taxon>Fungi</taxon>
        <taxon>Fungi incertae sedis</taxon>
        <taxon>Chytridiomycota</taxon>
        <taxon>Chytridiomycota incertae sedis</taxon>
        <taxon>Neocallimastigomycetes</taxon>
        <taxon>Neocallimastigales</taxon>
        <taxon>Neocallimastigaceae</taxon>
        <taxon>Anaeromyces</taxon>
    </lineage>
</organism>
<dbReference type="Proteomes" id="UP000193944">
    <property type="component" value="Unassembled WGS sequence"/>
</dbReference>
<dbReference type="EMBL" id="MCFG01000136">
    <property type="protein sequence ID" value="ORX80777.1"/>
    <property type="molecule type" value="Genomic_DNA"/>
</dbReference>
<dbReference type="InterPro" id="IPR007612">
    <property type="entry name" value="LOR"/>
</dbReference>
<comment type="caution">
    <text evidence="1">The sequence shown here is derived from an EMBL/GenBank/DDBJ whole genome shotgun (WGS) entry which is preliminary data.</text>
</comment>
<keyword evidence="2" id="KW-1185">Reference proteome</keyword>
<dbReference type="OrthoDB" id="10623119at2759"/>
<protein>
    <recommendedName>
        <fullName evidence="3">Tubby C-terminal domain-containing protein</fullName>
    </recommendedName>
</protein>
<name>A0A1Y1X4N7_9FUNG</name>
<reference evidence="1 2" key="1">
    <citation type="submission" date="2016-08" db="EMBL/GenBank/DDBJ databases">
        <title>A Parts List for Fungal Cellulosomes Revealed by Comparative Genomics.</title>
        <authorList>
            <consortium name="DOE Joint Genome Institute"/>
            <person name="Haitjema C.H."/>
            <person name="Gilmore S.P."/>
            <person name="Henske J.K."/>
            <person name="Solomon K.V."/>
            <person name="De Groot R."/>
            <person name="Kuo A."/>
            <person name="Mondo S.J."/>
            <person name="Salamov A.A."/>
            <person name="Labutti K."/>
            <person name="Zhao Z."/>
            <person name="Chiniquy J."/>
            <person name="Barry K."/>
            <person name="Brewer H.M."/>
            <person name="Purvine S.O."/>
            <person name="Wright A.T."/>
            <person name="Boxma B."/>
            <person name="Van Alen T."/>
            <person name="Hackstein J.H."/>
            <person name="Baker S.E."/>
            <person name="Grigoriev I.V."/>
            <person name="O'Malley M.A."/>
        </authorList>
    </citation>
    <scope>NUCLEOTIDE SEQUENCE [LARGE SCALE GENOMIC DNA]</scope>
    <source>
        <strain evidence="1 2">S4</strain>
    </source>
</reference>
<dbReference type="InterPro" id="IPR038595">
    <property type="entry name" value="LOR_sf"/>
</dbReference>
<evidence type="ECO:0000313" key="2">
    <source>
        <dbReference type="Proteomes" id="UP000193944"/>
    </source>
</evidence>
<dbReference type="Gene3D" id="2.40.160.200">
    <property type="entry name" value="LURP1-related"/>
    <property type="match status" value="1"/>
</dbReference>
<accession>A0A1Y1X4N7</accession>
<dbReference type="AlphaFoldDB" id="A0A1Y1X4N7"/>
<reference evidence="1 2" key="2">
    <citation type="submission" date="2016-08" db="EMBL/GenBank/DDBJ databases">
        <title>Pervasive Adenine N6-methylation of Active Genes in Fungi.</title>
        <authorList>
            <consortium name="DOE Joint Genome Institute"/>
            <person name="Mondo S.J."/>
            <person name="Dannebaum R.O."/>
            <person name="Kuo R.C."/>
            <person name="Labutti K."/>
            <person name="Haridas S."/>
            <person name="Kuo A."/>
            <person name="Salamov A."/>
            <person name="Ahrendt S.R."/>
            <person name="Lipzen A."/>
            <person name="Sullivan W."/>
            <person name="Andreopoulos W.B."/>
            <person name="Clum A."/>
            <person name="Lindquist E."/>
            <person name="Daum C."/>
            <person name="Ramamoorthy G.K."/>
            <person name="Gryganskyi A."/>
            <person name="Culley D."/>
            <person name="Magnuson J.K."/>
            <person name="James T.Y."/>
            <person name="O'Malley M.A."/>
            <person name="Stajich J.E."/>
            <person name="Spatafora J.W."/>
            <person name="Visel A."/>
            <person name="Grigoriev I.V."/>
        </authorList>
    </citation>
    <scope>NUCLEOTIDE SEQUENCE [LARGE SCALE GENOMIC DNA]</scope>
    <source>
        <strain evidence="1 2">S4</strain>
    </source>
</reference>
<dbReference type="Pfam" id="PF04525">
    <property type="entry name" value="LOR"/>
    <property type="match status" value="1"/>
</dbReference>